<dbReference type="InterPro" id="IPR008928">
    <property type="entry name" value="6-hairpin_glycosidase_sf"/>
</dbReference>
<keyword evidence="8" id="KW-0732">Signal</keyword>
<keyword evidence="10" id="KW-1185">Reference proteome</keyword>
<dbReference type="EC" id="3.2.1.4" evidence="3"/>
<dbReference type="SUPFAM" id="SSF48208">
    <property type="entry name" value="Six-hairpin glycosidases"/>
    <property type="match status" value="1"/>
</dbReference>
<keyword evidence="7" id="KW-0624">Polysaccharide degradation</keyword>
<sequence>MNRRRFLTVMGAAPALAMAGAGSGAAQGLLTSDLTETAMPLWQAWRDSFLQPDGRVVDGLQRNASHSEGQGYGAVLASEFGDQPAFDRIVDWTEANLSVRGDGLLAWRYLPGEVNPVPDSNNASDGDLFYAWGLVRAAQRFNEPRYLTRALQTAQSLAERCIMPVAPGANETVFLPAAQGFVHADRIVFNPSYVMPLAMREVAAATGVAELARTAQNAESILLRLAQTGPVPDWVQVTPQGMSAAPDFSANTGYEAMRVPLYLVWSGLNNHPAVTQMVRVYTRTVQPGVPVPTIIEPASGTVLEASNDPGYRALAALVSCAGTPGETGSLMPPFDPSQPYYPATLQMFAMIAANQVTPQCVPI</sequence>
<keyword evidence="7" id="KW-0119">Carbohydrate metabolism</keyword>
<gene>
    <name evidence="9" type="ORF">DDE20_06480</name>
</gene>
<evidence type="ECO:0000313" key="9">
    <source>
        <dbReference type="EMBL" id="PVH29749.1"/>
    </source>
</evidence>
<dbReference type="Pfam" id="PF01270">
    <property type="entry name" value="Glyco_hydro_8"/>
    <property type="match status" value="1"/>
</dbReference>
<dbReference type="AlphaFoldDB" id="A0A2T8HWE5"/>
<dbReference type="GO" id="GO:0030245">
    <property type="term" value="P:cellulose catabolic process"/>
    <property type="evidence" value="ECO:0007669"/>
    <property type="project" value="UniProtKB-KW"/>
</dbReference>
<evidence type="ECO:0000256" key="7">
    <source>
        <dbReference type="ARBA" id="ARBA00023326"/>
    </source>
</evidence>
<evidence type="ECO:0000256" key="8">
    <source>
        <dbReference type="SAM" id="SignalP"/>
    </source>
</evidence>
<dbReference type="PRINTS" id="PR00735">
    <property type="entry name" value="GLHYDRLASE8"/>
</dbReference>
<organism evidence="9 10">
    <name type="scientific">Pararhodobacter oceanensis</name>
    <dbReference type="NCBI Taxonomy" id="2172121"/>
    <lineage>
        <taxon>Bacteria</taxon>
        <taxon>Pseudomonadati</taxon>
        <taxon>Pseudomonadota</taxon>
        <taxon>Alphaproteobacteria</taxon>
        <taxon>Rhodobacterales</taxon>
        <taxon>Paracoccaceae</taxon>
        <taxon>Pararhodobacter</taxon>
    </lineage>
</organism>
<dbReference type="GO" id="GO:0008810">
    <property type="term" value="F:cellulase activity"/>
    <property type="evidence" value="ECO:0007669"/>
    <property type="project" value="UniProtKB-EC"/>
</dbReference>
<keyword evidence="5" id="KW-0136">Cellulose degradation</keyword>
<keyword evidence="4 9" id="KW-0378">Hydrolase</keyword>
<comment type="similarity">
    <text evidence="2">Belongs to the glycosyl hydrolase 8 (cellulase D) family.</text>
</comment>
<evidence type="ECO:0000256" key="6">
    <source>
        <dbReference type="ARBA" id="ARBA00023295"/>
    </source>
</evidence>
<evidence type="ECO:0000256" key="2">
    <source>
        <dbReference type="ARBA" id="ARBA00009209"/>
    </source>
</evidence>
<evidence type="ECO:0000256" key="3">
    <source>
        <dbReference type="ARBA" id="ARBA00012601"/>
    </source>
</evidence>
<protein>
    <recommendedName>
        <fullName evidence="3">cellulase</fullName>
        <ecNumber evidence="3">3.2.1.4</ecNumber>
    </recommendedName>
</protein>
<comment type="caution">
    <text evidence="9">The sequence shown here is derived from an EMBL/GenBank/DDBJ whole genome shotgun (WGS) entry which is preliminary data.</text>
</comment>
<dbReference type="Gene3D" id="1.50.10.10">
    <property type="match status" value="1"/>
</dbReference>
<dbReference type="Proteomes" id="UP000245911">
    <property type="component" value="Unassembled WGS sequence"/>
</dbReference>
<proteinExistence type="inferred from homology"/>
<evidence type="ECO:0000313" key="10">
    <source>
        <dbReference type="Proteomes" id="UP000245911"/>
    </source>
</evidence>
<name>A0A2T8HWE5_9RHOB</name>
<evidence type="ECO:0000256" key="1">
    <source>
        <dbReference type="ARBA" id="ARBA00000966"/>
    </source>
</evidence>
<accession>A0A2T8HWE5</accession>
<dbReference type="RefSeq" id="WP_116557637.1">
    <property type="nucleotide sequence ID" value="NZ_JBLWYE010000012.1"/>
</dbReference>
<feature type="signal peptide" evidence="8">
    <location>
        <begin position="1"/>
        <end position="26"/>
    </location>
</feature>
<comment type="catalytic activity">
    <reaction evidence="1">
        <text>Endohydrolysis of (1-&gt;4)-beta-D-glucosidic linkages in cellulose, lichenin and cereal beta-D-glucans.</text>
        <dbReference type="EC" id="3.2.1.4"/>
    </reaction>
</comment>
<reference evidence="9 10" key="1">
    <citation type="submission" date="2018-04" db="EMBL/GenBank/DDBJ databases">
        <title>Pararhodobacter oceanense sp. nov., isolated from marine intertidal sediment.</title>
        <authorList>
            <person name="Wang X.-L."/>
            <person name="Du Z.-J."/>
        </authorList>
    </citation>
    <scope>NUCLEOTIDE SEQUENCE [LARGE SCALE GENOMIC DNA]</scope>
    <source>
        <strain evidence="9 10">AM505</strain>
    </source>
</reference>
<dbReference type="InterPro" id="IPR002037">
    <property type="entry name" value="Glyco_hydro_8"/>
</dbReference>
<evidence type="ECO:0000256" key="5">
    <source>
        <dbReference type="ARBA" id="ARBA00023001"/>
    </source>
</evidence>
<dbReference type="EMBL" id="QDKM01000002">
    <property type="protein sequence ID" value="PVH29749.1"/>
    <property type="molecule type" value="Genomic_DNA"/>
</dbReference>
<dbReference type="OrthoDB" id="9766708at2"/>
<dbReference type="InterPro" id="IPR012341">
    <property type="entry name" value="6hp_glycosidase-like_sf"/>
</dbReference>
<evidence type="ECO:0000256" key="4">
    <source>
        <dbReference type="ARBA" id="ARBA00022801"/>
    </source>
</evidence>
<keyword evidence="6" id="KW-0326">Glycosidase</keyword>
<feature type="chain" id="PRO_5015738412" description="cellulase" evidence="8">
    <location>
        <begin position="27"/>
        <end position="363"/>
    </location>
</feature>